<dbReference type="AlphaFoldDB" id="X6LIV7"/>
<keyword evidence="3" id="KW-1185">Reference proteome</keyword>
<comment type="caution">
    <text evidence="2">The sequence shown here is derived from an EMBL/GenBank/DDBJ whole genome shotgun (WGS) entry which is preliminary data.</text>
</comment>
<evidence type="ECO:0000313" key="3">
    <source>
        <dbReference type="Proteomes" id="UP000023152"/>
    </source>
</evidence>
<evidence type="ECO:0000313" key="2">
    <source>
        <dbReference type="EMBL" id="ETO01549.1"/>
    </source>
</evidence>
<feature type="non-terminal residue" evidence="2">
    <location>
        <position position="1"/>
    </location>
</feature>
<feature type="region of interest" description="Disordered" evidence="1">
    <location>
        <begin position="104"/>
        <end position="144"/>
    </location>
</feature>
<proteinExistence type="predicted"/>
<protein>
    <submittedName>
        <fullName evidence="2">Uncharacterized protein</fullName>
    </submittedName>
</protein>
<feature type="compositionally biased region" description="Basic and acidic residues" evidence="1">
    <location>
        <begin position="126"/>
        <end position="140"/>
    </location>
</feature>
<gene>
    <name evidence="2" type="ORF">RFI_35891</name>
</gene>
<dbReference type="Proteomes" id="UP000023152">
    <property type="component" value="Unassembled WGS sequence"/>
</dbReference>
<reference evidence="2 3" key="1">
    <citation type="journal article" date="2013" name="Curr. Biol.">
        <title>The Genome of the Foraminiferan Reticulomyxa filosa.</title>
        <authorList>
            <person name="Glockner G."/>
            <person name="Hulsmann N."/>
            <person name="Schleicher M."/>
            <person name="Noegel A.A."/>
            <person name="Eichinger L."/>
            <person name="Gallinger C."/>
            <person name="Pawlowski J."/>
            <person name="Sierra R."/>
            <person name="Euteneuer U."/>
            <person name="Pillet L."/>
            <person name="Moustafa A."/>
            <person name="Platzer M."/>
            <person name="Groth M."/>
            <person name="Szafranski K."/>
            <person name="Schliwa M."/>
        </authorList>
    </citation>
    <scope>NUCLEOTIDE SEQUENCE [LARGE SCALE GENOMIC DNA]</scope>
</reference>
<organism evidence="2 3">
    <name type="scientific">Reticulomyxa filosa</name>
    <dbReference type="NCBI Taxonomy" id="46433"/>
    <lineage>
        <taxon>Eukaryota</taxon>
        <taxon>Sar</taxon>
        <taxon>Rhizaria</taxon>
        <taxon>Retaria</taxon>
        <taxon>Foraminifera</taxon>
        <taxon>Monothalamids</taxon>
        <taxon>Reticulomyxidae</taxon>
        <taxon>Reticulomyxa</taxon>
    </lineage>
</organism>
<name>X6LIV7_RETFI</name>
<dbReference type="EMBL" id="ASPP01037990">
    <property type="protein sequence ID" value="ETO01549.1"/>
    <property type="molecule type" value="Genomic_DNA"/>
</dbReference>
<sequence length="194" mass="22848">YVNKRSYQLIALKLFCYNITLEVDGSGSIIDFLYTFNNSHFCFNSKKWEHVHTKKALVGNEDIDYIGMEYLNDAKSKWNVYGNFEWKDFGPGLKELIHPKDERKTDDAPLVMDQETNQSQSNSNSNEKKDAKEKEKEHLTENLNETQYVENMKQVIEMYENKYRQISIDLIPQFDVCERVFRRHLGALSSVSLR</sequence>
<accession>X6LIV7</accession>
<evidence type="ECO:0000256" key="1">
    <source>
        <dbReference type="SAM" id="MobiDB-lite"/>
    </source>
</evidence>